<sequence length="288" mass="30198">MGAIAVPDSAPLYLAKARGYFADEGLTVAIEPVQSAPHAFPALEGGALDVALVNYVSVFQAVSRGASFTVIADAYQAAPRTFVVMTSKDSPVRTMADLKGRTIGVASRRSIGSLTIAAALAAHGLGESDVKLLEFPLPEMIDKLRQGIVDAAWLTEPFITQGTTTGARIVQDMAPADGPTAGLPVAGWGITKAYAARNPRTVAAFQRAIGRAQRLAATDRKAVTDIIPTYTRIPPAVAGVITLGTFPTTLDAKRLQRVADLMRSHEGYLGEGVTVDVDSILPTRAEGS</sequence>
<dbReference type="InterPro" id="IPR015168">
    <property type="entry name" value="SsuA/THI5"/>
</dbReference>
<protein>
    <submittedName>
        <fullName evidence="5">ABC transporter substrate-binding protein</fullName>
    </submittedName>
</protein>
<dbReference type="PANTHER" id="PTHR30024">
    <property type="entry name" value="ALIPHATIC SULFONATES-BINDING PROTEIN-RELATED"/>
    <property type="match status" value="1"/>
</dbReference>
<accession>A0ABN3Y7I1</accession>
<dbReference type="Pfam" id="PF09084">
    <property type="entry name" value="NMT1"/>
    <property type="match status" value="1"/>
</dbReference>
<dbReference type="Proteomes" id="UP001499930">
    <property type="component" value="Unassembled WGS sequence"/>
</dbReference>
<keyword evidence="6" id="KW-1185">Reference proteome</keyword>
<evidence type="ECO:0000313" key="5">
    <source>
        <dbReference type="EMBL" id="GAA3021758.1"/>
    </source>
</evidence>
<evidence type="ECO:0000313" key="6">
    <source>
        <dbReference type="Proteomes" id="UP001499930"/>
    </source>
</evidence>
<dbReference type="PANTHER" id="PTHR30024:SF47">
    <property type="entry name" value="TAURINE-BINDING PERIPLASMIC PROTEIN"/>
    <property type="match status" value="1"/>
</dbReference>
<feature type="domain" description="SsuA/THI5-like" evidence="4">
    <location>
        <begin position="7"/>
        <end position="217"/>
    </location>
</feature>
<evidence type="ECO:0000256" key="3">
    <source>
        <dbReference type="ARBA" id="ARBA00022729"/>
    </source>
</evidence>
<evidence type="ECO:0000256" key="2">
    <source>
        <dbReference type="ARBA" id="ARBA00010742"/>
    </source>
</evidence>
<dbReference type="Gene3D" id="3.40.190.10">
    <property type="entry name" value="Periplasmic binding protein-like II"/>
    <property type="match status" value="2"/>
</dbReference>
<comment type="subcellular location">
    <subcellularLocation>
        <location evidence="1">Periplasm</location>
    </subcellularLocation>
</comment>
<evidence type="ECO:0000256" key="1">
    <source>
        <dbReference type="ARBA" id="ARBA00004418"/>
    </source>
</evidence>
<organism evidence="5 6">
    <name type="scientific">Streptosporangium longisporum</name>
    <dbReference type="NCBI Taxonomy" id="46187"/>
    <lineage>
        <taxon>Bacteria</taxon>
        <taxon>Bacillati</taxon>
        <taxon>Actinomycetota</taxon>
        <taxon>Actinomycetes</taxon>
        <taxon>Streptosporangiales</taxon>
        <taxon>Streptosporangiaceae</taxon>
        <taxon>Streptosporangium</taxon>
    </lineage>
</organism>
<evidence type="ECO:0000259" key="4">
    <source>
        <dbReference type="Pfam" id="PF09084"/>
    </source>
</evidence>
<dbReference type="SUPFAM" id="SSF53850">
    <property type="entry name" value="Periplasmic binding protein-like II"/>
    <property type="match status" value="1"/>
</dbReference>
<comment type="caution">
    <text evidence="5">The sequence shown here is derived from an EMBL/GenBank/DDBJ whole genome shotgun (WGS) entry which is preliminary data.</text>
</comment>
<gene>
    <name evidence="5" type="ORF">GCM10017559_53330</name>
</gene>
<keyword evidence="3" id="KW-0732">Signal</keyword>
<reference evidence="6" key="1">
    <citation type="journal article" date="2019" name="Int. J. Syst. Evol. Microbiol.">
        <title>The Global Catalogue of Microorganisms (GCM) 10K type strain sequencing project: providing services to taxonomists for standard genome sequencing and annotation.</title>
        <authorList>
            <consortium name="The Broad Institute Genomics Platform"/>
            <consortium name="The Broad Institute Genome Sequencing Center for Infectious Disease"/>
            <person name="Wu L."/>
            <person name="Ma J."/>
        </authorList>
    </citation>
    <scope>NUCLEOTIDE SEQUENCE [LARGE SCALE GENOMIC DNA]</scope>
    <source>
        <strain evidence="6">JCM 3106</strain>
    </source>
</reference>
<dbReference type="EMBL" id="BAAAWD010000014">
    <property type="protein sequence ID" value="GAA3021758.1"/>
    <property type="molecule type" value="Genomic_DNA"/>
</dbReference>
<proteinExistence type="inferred from homology"/>
<comment type="similarity">
    <text evidence="2">Belongs to the bacterial solute-binding protein SsuA/TauA family.</text>
</comment>
<name>A0ABN3Y7I1_9ACTN</name>